<comment type="caution">
    <text evidence="1">The sequence shown here is derived from an EMBL/GenBank/DDBJ whole genome shotgun (WGS) entry which is preliminary data.</text>
</comment>
<name>A0ABP2DYF5_9CORY</name>
<keyword evidence="2" id="KW-1185">Reference proteome</keyword>
<evidence type="ECO:0000313" key="1">
    <source>
        <dbReference type="EMBL" id="EEI64041.1"/>
    </source>
</evidence>
<protein>
    <submittedName>
        <fullName evidence="1">Uncharacterized protein</fullName>
    </submittedName>
</protein>
<gene>
    <name evidence="1" type="ORF">HMPREF0293_0486</name>
</gene>
<dbReference type="Proteomes" id="UP000006237">
    <property type="component" value="Unassembled WGS sequence"/>
</dbReference>
<proteinExistence type="predicted"/>
<reference evidence="1 2" key="1">
    <citation type="submission" date="2009-01" db="EMBL/GenBank/DDBJ databases">
        <authorList>
            <person name="Qin X."/>
            <person name="Bachman B."/>
            <person name="Battles P."/>
            <person name="Bell A."/>
            <person name="Bess C."/>
            <person name="Bickham C."/>
            <person name="Chaboub L."/>
            <person name="Chen D."/>
            <person name="Coyle M."/>
            <person name="Deiros D.R."/>
            <person name="Dinh H."/>
            <person name="Forbes L."/>
            <person name="Fowler G."/>
            <person name="Francisco L."/>
            <person name="Fu Q."/>
            <person name="Gubbala S."/>
            <person name="Hale W."/>
            <person name="Han Y."/>
            <person name="Hemphill L."/>
            <person name="Highlander S.K."/>
            <person name="Hirani K."/>
            <person name="Hogues M."/>
            <person name="Jackson L."/>
            <person name="Jakkamsetti A."/>
            <person name="Javaid M."/>
            <person name="Jiang H."/>
            <person name="Korchina V."/>
            <person name="Kovar C."/>
            <person name="Lara F."/>
            <person name="Lee S."/>
            <person name="Mata R."/>
            <person name="Mathew T."/>
            <person name="Moen C."/>
            <person name="Morales K."/>
            <person name="Munidasa M."/>
            <person name="Nazareth L."/>
            <person name="Ngo R."/>
            <person name="Nguyen L."/>
            <person name="Okwuonu G."/>
            <person name="Ongeri F."/>
            <person name="Patil S."/>
            <person name="Petrosino J."/>
            <person name="Pham C."/>
            <person name="Pham P."/>
            <person name="Pu L.-L."/>
            <person name="Puazo M."/>
            <person name="Raj R."/>
            <person name="Reid J."/>
            <person name="Rouhana J."/>
            <person name="Saada N."/>
            <person name="Shang Y."/>
            <person name="Simmons D."/>
            <person name="Thornton R."/>
            <person name="Warren J."/>
            <person name="Weissenberger G."/>
            <person name="Zhang J."/>
            <person name="Zhang L."/>
            <person name="Zhou C."/>
            <person name="Zhu D."/>
            <person name="Muzny D."/>
            <person name="Worley K."/>
            <person name="Gibbs R."/>
        </authorList>
    </citation>
    <scope>NUCLEOTIDE SEQUENCE [LARGE SCALE GENOMIC DNA]</scope>
    <source>
        <strain evidence="1 2">ATCC 51866</strain>
    </source>
</reference>
<accession>A0ABP2DYF5</accession>
<evidence type="ECO:0000313" key="2">
    <source>
        <dbReference type="Proteomes" id="UP000006237"/>
    </source>
</evidence>
<organism evidence="1 2">
    <name type="scientific">Corynebacterium glucuronolyticum ATCC 51866</name>
    <dbReference type="NCBI Taxonomy" id="548478"/>
    <lineage>
        <taxon>Bacteria</taxon>
        <taxon>Bacillati</taxon>
        <taxon>Actinomycetota</taxon>
        <taxon>Actinomycetes</taxon>
        <taxon>Mycobacteriales</taxon>
        <taxon>Corynebacteriaceae</taxon>
        <taxon>Corynebacterium</taxon>
    </lineage>
</organism>
<sequence>MRGEEMVGPNVGVRSVEIPPHARRRVDSFTILPLNNGNTSACAEKSPTFALRGYRGRKYLRMRGEETNWIAPSS</sequence>
<dbReference type="EMBL" id="ACHF01000016">
    <property type="protein sequence ID" value="EEI64041.1"/>
    <property type="molecule type" value="Genomic_DNA"/>
</dbReference>